<dbReference type="SUPFAM" id="SSF81730">
    <property type="entry name" value="beta-catenin-interacting protein ICAT"/>
    <property type="match status" value="1"/>
</dbReference>
<keyword evidence="2" id="KW-0175">Coiled coil</keyword>
<dbReference type="InterPro" id="IPR036911">
    <property type="entry name" value="ICAT_sf"/>
</dbReference>
<feature type="compositionally biased region" description="Basic and acidic residues" evidence="3">
    <location>
        <begin position="162"/>
        <end position="173"/>
    </location>
</feature>
<dbReference type="Pfam" id="PF06384">
    <property type="entry name" value="ICAT"/>
    <property type="match status" value="1"/>
</dbReference>
<evidence type="ECO:0000259" key="4">
    <source>
        <dbReference type="Pfam" id="PF06384"/>
    </source>
</evidence>
<feature type="compositionally biased region" description="Polar residues" evidence="3">
    <location>
        <begin position="152"/>
        <end position="161"/>
    </location>
</feature>
<proteinExistence type="inferred from homology"/>
<sequence>MASRGRSETTKLKKNIEEQLDRLMQQLSDLEECREDLDDDEYEETKNETLEQLKEFNESLNRMKEGDLSLVDDLNSVQLAIQAAISEAFKTPEVIQMFAKKQPGQLRQKLAEVERDRKVGKLSADTATQQTLEILTALKKLGEQLSSNEEQFLQSNSSSSLREFEKVSSEIGV</sequence>
<feature type="region of interest" description="Disordered" evidence="3">
    <location>
        <begin position="152"/>
        <end position="173"/>
    </location>
</feature>
<dbReference type="InterPro" id="IPR009428">
    <property type="entry name" value="ICAT_dom"/>
</dbReference>
<name>A0AAD9UJD3_RIDPI</name>
<dbReference type="Gene3D" id="1.10.10.490">
    <property type="entry name" value="Beta-catenin-interacting ICAT"/>
    <property type="match status" value="1"/>
</dbReference>
<dbReference type="InterPro" id="IPR040065">
    <property type="entry name" value="LZIC"/>
</dbReference>
<feature type="domain" description="Beta-catenin-interacting ICAT" evidence="4">
    <location>
        <begin position="114"/>
        <end position="172"/>
    </location>
</feature>
<evidence type="ECO:0000256" key="1">
    <source>
        <dbReference type="ARBA" id="ARBA00006505"/>
    </source>
</evidence>
<dbReference type="PANTHER" id="PTHR16505">
    <property type="entry name" value="PROTEIN LZIC"/>
    <property type="match status" value="1"/>
</dbReference>
<evidence type="ECO:0000313" key="6">
    <source>
        <dbReference type="Proteomes" id="UP001209878"/>
    </source>
</evidence>
<reference evidence="5" key="1">
    <citation type="journal article" date="2023" name="Mol. Biol. Evol.">
        <title>Third-Generation Sequencing Reveals the Adaptive Role of the Epigenome in Three Deep-Sea Polychaetes.</title>
        <authorList>
            <person name="Perez M."/>
            <person name="Aroh O."/>
            <person name="Sun Y."/>
            <person name="Lan Y."/>
            <person name="Juniper S.K."/>
            <person name="Young C.R."/>
            <person name="Angers B."/>
            <person name="Qian P.Y."/>
        </authorList>
    </citation>
    <scope>NUCLEOTIDE SEQUENCE</scope>
    <source>
        <strain evidence="5">R07B-5</strain>
    </source>
</reference>
<dbReference type="Proteomes" id="UP001209878">
    <property type="component" value="Unassembled WGS sequence"/>
</dbReference>
<keyword evidence="6" id="KW-1185">Reference proteome</keyword>
<feature type="coiled-coil region" evidence="2">
    <location>
        <begin position="6"/>
        <end position="66"/>
    </location>
</feature>
<organism evidence="5 6">
    <name type="scientific">Ridgeia piscesae</name>
    <name type="common">Tubeworm</name>
    <dbReference type="NCBI Taxonomy" id="27915"/>
    <lineage>
        <taxon>Eukaryota</taxon>
        <taxon>Metazoa</taxon>
        <taxon>Spiralia</taxon>
        <taxon>Lophotrochozoa</taxon>
        <taxon>Annelida</taxon>
        <taxon>Polychaeta</taxon>
        <taxon>Sedentaria</taxon>
        <taxon>Canalipalpata</taxon>
        <taxon>Sabellida</taxon>
        <taxon>Siboglinidae</taxon>
        <taxon>Ridgeia</taxon>
    </lineage>
</organism>
<evidence type="ECO:0000313" key="5">
    <source>
        <dbReference type="EMBL" id="KAK2191412.1"/>
    </source>
</evidence>
<comment type="similarity">
    <text evidence="1">Belongs to the CTNNBIP1 family.</text>
</comment>
<dbReference type="EMBL" id="JAODUO010000053">
    <property type="protein sequence ID" value="KAK2191412.1"/>
    <property type="molecule type" value="Genomic_DNA"/>
</dbReference>
<accession>A0AAD9UJD3</accession>
<comment type="caution">
    <text evidence="5">The sequence shown here is derived from an EMBL/GenBank/DDBJ whole genome shotgun (WGS) entry which is preliminary data.</text>
</comment>
<gene>
    <name evidence="5" type="ORF">NP493_53g10002</name>
</gene>
<evidence type="ECO:0000256" key="3">
    <source>
        <dbReference type="SAM" id="MobiDB-lite"/>
    </source>
</evidence>
<dbReference type="AlphaFoldDB" id="A0AAD9UJD3"/>
<dbReference type="PANTHER" id="PTHR16505:SF8">
    <property type="entry name" value="PROTEIN LZIC"/>
    <property type="match status" value="1"/>
</dbReference>
<protein>
    <recommendedName>
        <fullName evidence="4">Beta-catenin-interacting ICAT domain-containing protein</fullName>
    </recommendedName>
</protein>
<evidence type="ECO:0000256" key="2">
    <source>
        <dbReference type="SAM" id="Coils"/>
    </source>
</evidence>
<dbReference type="GO" id="GO:0008013">
    <property type="term" value="F:beta-catenin binding"/>
    <property type="evidence" value="ECO:0007669"/>
    <property type="project" value="InterPro"/>
</dbReference>